<feature type="domain" description="GIY-YIG" evidence="2">
    <location>
        <begin position="1"/>
        <end position="76"/>
    </location>
</feature>
<dbReference type="OrthoDB" id="9797095at2"/>
<dbReference type="InterPro" id="IPR035901">
    <property type="entry name" value="GIY-YIG_endonuc_sf"/>
</dbReference>
<protein>
    <recommendedName>
        <fullName evidence="2">GIY-YIG domain-containing protein</fullName>
    </recommendedName>
</protein>
<dbReference type="SUPFAM" id="SSF82771">
    <property type="entry name" value="GIY-YIG endonuclease"/>
    <property type="match status" value="1"/>
</dbReference>
<evidence type="ECO:0000256" key="1">
    <source>
        <dbReference type="ARBA" id="ARBA00007435"/>
    </source>
</evidence>
<evidence type="ECO:0000313" key="4">
    <source>
        <dbReference type="Proteomes" id="UP000271469"/>
    </source>
</evidence>
<dbReference type="EMBL" id="CP033972">
    <property type="protein sequence ID" value="AZG45327.1"/>
    <property type="molecule type" value="Genomic_DNA"/>
</dbReference>
<reference evidence="3 4" key="1">
    <citation type="submission" date="2018-11" db="EMBL/GenBank/DDBJ databases">
        <title>Gordonia insulae sp. nov., isolated from an island soil.</title>
        <authorList>
            <person name="Kim Y.S."/>
            <person name="Kim S.B."/>
        </authorList>
    </citation>
    <scope>NUCLEOTIDE SEQUENCE [LARGE SCALE GENOMIC DNA]</scope>
    <source>
        <strain evidence="3 4">MMS17-SY073</strain>
    </source>
</reference>
<evidence type="ECO:0000313" key="3">
    <source>
        <dbReference type="EMBL" id="AZG45327.1"/>
    </source>
</evidence>
<dbReference type="InterPro" id="IPR050190">
    <property type="entry name" value="UPF0213_domain"/>
</dbReference>
<sequence>MAAYLYILECADGSFYVGSTRDIDNRLEQHNLGRGARYTSGRLPVRLVYCLECESVAEAYALEKRVQGWSRAKRIALISGRLEALPALSRKRWPS</sequence>
<dbReference type="KEGG" id="gom:D7316_01923"/>
<dbReference type="RefSeq" id="WP_124708056.1">
    <property type="nucleotide sequence ID" value="NZ_CP033972.1"/>
</dbReference>
<evidence type="ECO:0000259" key="2">
    <source>
        <dbReference type="PROSITE" id="PS50164"/>
    </source>
</evidence>
<gene>
    <name evidence="3" type="ORF">D7316_01923</name>
</gene>
<dbReference type="PANTHER" id="PTHR34477">
    <property type="entry name" value="UPF0213 PROTEIN YHBQ"/>
    <property type="match status" value="1"/>
</dbReference>
<dbReference type="Pfam" id="PF01541">
    <property type="entry name" value="GIY-YIG"/>
    <property type="match status" value="1"/>
</dbReference>
<proteinExistence type="inferred from homology"/>
<dbReference type="CDD" id="cd10456">
    <property type="entry name" value="GIY-YIG_UPF0213"/>
    <property type="match status" value="1"/>
</dbReference>
<dbReference type="Proteomes" id="UP000271469">
    <property type="component" value="Chromosome"/>
</dbReference>
<dbReference type="AlphaFoldDB" id="A0A3G8JJR6"/>
<dbReference type="Gene3D" id="3.40.1440.10">
    <property type="entry name" value="GIY-YIG endonuclease"/>
    <property type="match status" value="1"/>
</dbReference>
<organism evidence="3 4">
    <name type="scientific">Gordonia insulae</name>
    <dbReference type="NCBI Taxonomy" id="2420509"/>
    <lineage>
        <taxon>Bacteria</taxon>
        <taxon>Bacillati</taxon>
        <taxon>Actinomycetota</taxon>
        <taxon>Actinomycetes</taxon>
        <taxon>Mycobacteriales</taxon>
        <taxon>Gordoniaceae</taxon>
        <taxon>Gordonia</taxon>
    </lineage>
</organism>
<name>A0A3G8JJR6_9ACTN</name>
<keyword evidence="4" id="KW-1185">Reference proteome</keyword>
<accession>A0A3G8JJR6</accession>
<dbReference type="InterPro" id="IPR000305">
    <property type="entry name" value="GIY-YIG_endonuc"/>
</dbReference>
<dbReference type="PANTHER" id="PTHR34477:SF1">
    <property type="entry name" value="UPF0213 PROTEIN YHBQ"/>
    <property type="match status" value="1"/>
</dbReference>
<comment type="similarity">
    <text evidence="1">Belongs to the UPF0213 family.</text>
</comment>
<dbReference type="PROSITE" id="PS50164">
    <property type="entry name" value="GIY_YIG"/>
    <property type="match status" value="1"/>
</dbReference>